<sequence length="64" mass="7584">MEENEYIGKRVNLDIKNIKRIKIIATLLENEVKNLNEKKKLDYVINKAIESYYGSDEIKELLEL</sequence>
<dbReference type="EMBL" id="CP041407">
    <property type="protein sequence ID" value="QOP46803.1"/>
    <property type="molecule type" value="Genomic_DNA"/>
</dbReference>
<accession>A0A7M1BAU3</accession>
<dbReference type="Proteomes" id="UP000593580">
    <property type="component" value="Plasmid unnamed"/>
</dbReference>
<reference evidence="1 2" key="1">
    <citation type="submission" date="2019-07" db="EMBL/GenBank/DDBJ databases">
        <title>Sulfurimonas paralvinellae sp. nov., a novel mesophilic, hydrogen- and sulfur-oxidizing chemolithoautotroph within the Epsilonproteo- bacteria isolated from a deep-sea hydrothermal vent polychaete nest, reclassification of Thiomicrospira denitrificans as Sulfurimonas denitrificans comb. nov. and emended description of the genus Sulfurimonas.</title>
        <authorList>
            <person name="Wang S."/>
            <person name="Jiang L."/>
            <person name="Shao Z."/>
        </authorList>
    </citation>
    <scope>NUCLEOTIDE SEQUENCE [LARGE SCALE GENOMIC DNA]</scope>
    <source>
        <strain evidence="1 2">GO25</strain>
        <plasmid evidence="1 2">unnamed</plasmid>
    </source>
</reference>
<keyword evidence="2" id="KW-1185">Reference proteome</keyword>
<evidence type="ECO:0000313" key="2">
    <source>
        <dbReference type="Proteomes" id="UP000593580"/>
    </source>
</evidence>
<keyword evidence="1" id="KW-0614">Plasmid</keyword>
<dbReference type="RefSeq" id="WP_193112091.1">
    <property type="nucleotide sequence ID" value="NZ_CP041407.1"/>
</dbReference>
<dbReference type="AlphaFoldDB" id="A0A7M1BAU3"/>
<evidence type="ECO:0000313" key="1">
    <source>
        <dbReference type="EMBL" id="QOP46803.1"/>
    </source>
</evidence>
<proteinExistence type="predicted"/>
<gene>
    <name evidence="1" type="ORF">FM071_10530</name>
</gene>
<geneLocation type="plasmid" evidence="1 2">
    <name>unnamed</name>
</geneLocation>
<dbReference type="KEGG" id="spal:FM071_10530"/>
<protein>
    <submittedName>
        <fullName evidence="1">Uncharacterized protein</fullName>
    </submittedName>
</protein>
<name>A0A7M1BAU3_9BACT</name>
<organism evidence="1 2">
    <name type="scientific">Sulfurimonas paralvinellae</name>
    <dbReference type="NCBI Taxonomy" id="317658"/>
    <lineage>
        <taxon>Bacteria</taxon>
        <taxon>Pseudomonadati</taxon>
        <taxon>Campylobacterota</taxon>
        <taxon>Epsilonproteobacteria</taxon>
        <taxon>Campylobacterales</taxon>
        <taxon>Sulfurimonadaceae</taxon>
        <taxon>Sulfurimonas</taxon>
    </lineage>
</organism>